<reference evidence="4" key="1">
    <citation type="submission" date="2020-06" db="EMBL/GenBank/DDBJ databases">
        <authorList>
            <person name="Ji K."/>
            <person name="Li J."/>
        </authorList>
    </citation>
    <scope>NUCLEOTIDE SEQUENCE</scope>
    <source>
        <strain evidence="4">JKM2019</strain>
        <tissue evidence="4">Whole body</tissue>
    </source>
</reference>
<feature type="region of interest" description="Disordered" evidence="3">
    <location>
        <begin position="350"/>
        <end position="419"/>
    </location>
</feature>
<protein>
    <submittedName>
        <fullName evidence="4">Pat1-like protein</fullName>
    </submittedName>
</protein>
<dbReference type="EMBL" id="SDOV01000002">
    <property type="protein sequence ID" value="KAH7643989.1"/>
    <property type="molecule type" value="Genomic_DNA"/>
</dbReference>
<dbReference type="InterPro" id="IPR039900">
    <property type="entry name" value="Pat1-like"/>
</dbReference>
<dbReference type="PANTHER" id="PTHR21551">
    <property type="entry name" value="TOPOISOMERASE II-ASSOCIATED PROTEIN PAT1"/>
    <property type="match status" value="1"/>
</dbReference>
<feature type="region of interest" description="Disordered" evidence="3">
    <location>
        <begin position="589"/>
        <end position="613"/>
    </location>
</feature>
<proteinExistence type="predicted"/>
<feature type="compositionally biased region" description="Low complexity" evidence="3">
    <location>
        <begin position="601"/>
        <end position="613"/>
    </location>
</feature>
<dbReference type="GO" id="GO:0000932">
    <property type="term" value="C:P-body"/>
    <property type="evidence" value="ECO:0007669"/>
    <property type="project" value="UniProtKB-SubCell"/>
</dbReference>
<keyword evidence="2" id="KW-0963">Cytoplasm</keyword>
<feature type="compositionally biased region" description="Polar residues" evidence="3">
    <location>
        <begin position="210"/>
        <end position="220"/>
    </location>
</feature>
<dbReference type="GO" id="GO:0000290">
    <property type="term" value="P:deadenylation-dependent decapping of nuclear-transcribed mRNA"/>
    <property type="evidence" value="ECO:0007669"/>
    <property type="project" value="InterPro"/>
</dbReference>
<comment type="caution">
    <text evidence="4">The sequence shown here is derived from an EMBL/GenBank/DDBJ whole genome shotgun (WGS) entry which is preliminary data.</text>
</comment>
<gene>
    <name evidence="4" type="ORF">HUG17_6351</name>
</gene>
<sequence length="905" mass="103794">MDKFTLERDDIDALNDETFGCDVGEINDDWEEEHEKFVETTHDKSSVFVDTGSIIHCEPKHSNYSGSALSTIGLLNSSMNKHSNDDLLFPNCEDLIAKNLLDVVSDENDIFCTESASSFSLYHYFDADDNDDEDDVDNNELFTNGLFPRSNRNKSLLSNKSSSQLSSLKKKSKAMNIDLDSLRPPSPSILPFDHTFMSSVWRPPSPPTESTPIATSNNVSQQQQQQQHHHHTHSPIKKNITSPLSGIIKSNDFDIFRSPNLVIRAEDLEADLSRTSDSSSLKSSTPNRILERSILLQSPFTTANDNNTNHQNHKQLSSSFMGLAALSLGGHLLPHHQQQPSISTAVTTIPSSKTVQPPPGFSTTSSLLGSNNNRVHPFMLMNMTDSTSKSPPLQPLNRNTSNQNNKIQQLSSPIRGSMPPMIDPRLIRSPQQMMNVLMAHQSQQQQQQHQPSQTTKIQFPIPANVIDPILFQQQRSIINKCIITPAQAQRSYHHNQNHHNHHQHYNNNHNNYHHHHHRNNNYNQDRFAGFMTQREKEWLLKVFRLQCKVNDPYVEDYYEKELMISNTNETNGVGGSDVKIIQDLPKIIHHNDNNDIDDKNNLQPKTEQNPQQQQEPILVLPQMAIPSAEESRPKYIQFDKALGKIQVLNSKCPRKLVELNETDPSIFVKYQLDRKSQYLLKIERLYQHLLNIEDEDKRMPILPDDVKQQHRDHRTELCQKLFNGFIRNIVGIKKDESQNFILINRVLLTLKRMSMEIDPELLAINKGLYLIVRSLDKFEDEQHLVVLTSSLLRSSCFEMLKKLEQKNTSMNLVNMLVKAIGRIKMAKSLIYLVSLIDDSKIFTNVDNKNGTSLLIGLFKQYELAEDKLLFIYFWKLFVQTLIKLIPETEDSYDSCRIHLNYLQQL</sequence>
<dbReference type="GO" id="GO:0033962">
    <property type="term" value="P:P-body assembly"/>
    <property type="evidence" value="ECO:0007669"/>
    <property type="project" value="TreeGrafter"/>
</dbReference>
<reference evidence="4" key="2">
    <citation type="journal article" date="2021" name="World Allergy Organ. J.">
        <title>Chromosome-level assembly of Dermatophagoides farinae genome and transcriptome reveals two novel allergens Der f 37 and Der f 39.</title>
        <authorList>
            <person name="Chen J."/>
            <person name="Cai Z."/>
            <person name="Fan D."/>
            <person name="Hu J."/>
            <person name="Hou Y."/>
            <person name="He Y."/>
            <person name="Zhang Z."/>
            <person name="Zhao Z."/>
            <person name="Gao P."/>
            <person name="Hu W."/>
            <person name="Sun J."/>
            <person name="Li J."/>
            <person name="Ji K."/>
        </authorList>
    </citation>
    <scope>NUCLEOTIDE SEQUENCE</scope>
    <source>
        <strain evidence="4">JKM2019</strain>
    </source>
</reference>
<accession>A0A9D4SIP8</accession>
<dbReference type="GO" id="GO:0003723">
    <property type="term" value="F:RNA binding"/>
    <property type="evidence" value="ECO:0007669"/>
    <property type="project" value="TreeGrafter"/>
</dbReference>
<dbReference type="AlphaFoldDB" id="A0A9D4SIP8"/>
<feature type="compositionally biased region" description="Polar residues" evidence="3">
    <location>
        <begin position="383"/>
        <end position="414"/>
    </location>
</feature>
<feature type="compositionally biased region" description="Basic residues" evidence="3">
    <location>
        <begin position="227"/>
        <end position="236"/>
    </location>
</feature>
<evidence type="ECO:0000313" key="4">
    <source>
        <dbReference type="EMBL" id="KAH7643989.1"/>
    </source>
</evidence>
<feature type="compositionally biased region" description="Low complexity" evidence="3">
    <location>
        <begin position="362"/>
        <end position="373"/>
    </location>
</feature>
<dbReference type="PANTHER" id="PTHR21551:SF0">
    <property type="entry name" value="PROTEIN ASSOCIATED WITH TOPO II RELATED-1, ISOFORM A"/>
    <property type="match status" value="1"/>
</dbReference>
<feature type="compositionally biased region" description="Basic and acidic residues" evidence="3">
    <location>
        <begin position="589"/>
        <end position="600"/>
    </location>
</feature>
<name>A0A9D4SIP8_DERFA</name>
<comment type="subcellular location">
    <subcellularLocation>
        <location evidence="1">Cytoplasm</location>
        <location evidence="1">P-body</location>
    </subcellularLocation>
</comment>
<dbReference type="Proteomes" id="UP000828236">
    <property type="component" value="Unassembled WGS sequence"/>
</dbReference>
<evidence type="ECO:0000256" key="2">
    <source>
        <dbReference type="ARBA" id="ARBA00022490"/>
    </source>
</evidence>
<feature type="region of interest" description="Disordered" evidence="3">
    <location>
        <begin position="200"/>
        <end position="243"/>
    </location>
</feature>
<evidence type="ECO:0000256" key="3">
    <source>
        <dbReference type="SAM" id="MobiDB-lite"/>
    </source>
</evidence>
<organism evidence="4">
    <name type="scientific">Dermatophagoides farinae</name>
    <name type="common">American house dust mite</name>
    <dbReference type="NCBI Taxonomy" id="6954"/>
    <lineage>
        <taxon>Eukaryota</taxon>
        <taxon>Metazoa</taxon>
        <taxon>Ecdysozoa</taxon>
        <taxon>Arthropoda</taxon>
        <taxon>Chelicerata</taxon>
        <taxon>Arachnida</taxon>
        <taxon>Acari</taxon>
        <taxon>Acariformes</taxon>
        <taxon>Sarcoptiformes</taxon>
        <taxon>Astigmata</taxon>
        <taxon>Psoroptidia</taxon>
        <taxon>Analgoidea</taxon>
        <taxon>Pyroglyphidae</taxon>
        <taxon>Dermatophagoidinae</taxon>
        <taxon>Dermatophagoides</taxon>
    </lineage>
</organism>
<evidence type="ECO:0000256" key="1">
    <source>
        <dbReference type="ARBA" id="ARBA00004201"/>
    </source>
</evidence>